<keyword evidence="1" id="KW-0472">Membrane</keyword>
<dbReference type="Proteomes" id="UP000620127">
    <property type="component" value="Unassembled WGS sequence"/>
</dbReference>
<dbReference type="RefSeq" id="WP_189344345.1">
    <property type="nucleotide sequence ID" value="NZ_BMYT01000001.1"/>
</dbReference>
<feature type="transmembrane region" description="Helical" evidence="1">
    <location>
        <begin position="40"/>
        <end position="57"/>
    </location>
</feature>
<keyword evidence="1" id="KW-0812">Transmembrane</keyword>
<comment type="caution">
    <text evidence="2">The sequence shown here is derived from an EMBL/GenBank/DDBJ whole genome shotgun (WGS) entry which is preliminary data.</text>
</comment>
<organism evidence="2 3">
    <name type="scientific">Undibacterium macrobrachii</name>
    <dbReference type="NCBI Taxonomy" id="1119058"/>
    <lineage>
        <taxon>Bacteria</taxon>
        <taxon>Pseudomonadati</taxon>
        <taxon>Pseudomonadota</taxon>
        <taxon>Betaproteobacteria</taxon>
        <taxon>Burkholderiales</taxon>
        <taxon>Oxalobacteraceae</taxon>
        <taxon>Undibacterium</taxon>
    </lineage>
</organism>
<keyword evidence="3" id="KW-1185">Reference proteome</keyword>
<feature type="transmembrane region" description="Helical" evidence="1">
    <location>
        <begin position="12"/>
        <end position="28"/>
    </location>
</feature>
<name>A0ABQ2X6A7_9BURK</name>
<evidence type="ECO:0000256" key="1">
    <source>
        <dbReference type="SAM" id="Phobius"/>
    </source>
</evidence>
<evidence type="ECO:0000313" key="2">
    <source>
        <dbReference type="EMBL" id="GGX01379.1"/>
    </source>
</evidence>
<gene>
    <name evidence="2" type="ORF">GCM10011282_04120</name>
</gene>
<protein>
    <recommendedName>
        <fullName evidence="4">Transglycosylase SLT domain-containing protein</fullName>
    </recommendedName>
</protein>
<reference evidence="3" key="1">
    <citation type="journal article" date="2019" name="Int. J. Syst. Evol. Microbiol.">
        <title>The Global Catalogue of Microorganisms (GCM) 10K type strain sequencing project: providing services to taxonomists for standard genome sequencing and annotation.</title>
        <authorList>
            <consortium name="The Broad Institute Genomics Platform"/>
            <consortium name="The Broad Institute Genome Sequencing Center for Infectious Disease"/>
            <person name="Wu L."/>
            <person name="Ma J."/>
        </authorList>
    </citation>
    <scope>NUCLEOTIDE SEQUENCE [LARGE SCALE GENOMIC DNA]</scope>
    <source>
        <strain evidence="3">KCTC 23916</strain>
    </source>
</reference>
<evidence type="ECO:0000313" key="3">
    <source>
        <dbReference type="Proteomes" id="UP000620127"/>
    </source>
</evidence>
<dbReference type="EMBL" id="BMYT01000001">
    <property type="protein sequence ID" value="GGX01379.1"/>
    <property type="molecule type" value="Genomic_DNA"/>
</dbReference>
<evidence type="ECO:0008006" key="4">
    <source>
        <dbReference type="Google" id="ProtNLM"/>
    </source>
</evidence>
<accession>A0ABQ2X6A7</accession>
<feature type="transmembrane region" description="Helical" evidence="1">
    <location>
        <begin position="78"/>
        <end position="98"/>
    </location>
</feature>
<proteinExistence type="predicted"/>
<sequence>MIKNFFTRKRTWGVWGIPVVVIALLFWTDPDRGGSTRDMLMNFITVGIAFTAAHFLRKFVFDYIKLSDHVKEAKNGNIASAIIVLAVTIFICVAALIFSTRAHAQDVRTYVPAAAERYCPMLQDQRSQLWQGHPMPAALCSLVEQESCIDLKHSKCWSPVSRLKTDREEGAGFGQITRAYNKDGSIRFDALAATKLLDAGLSEWSWSNVYQRPDLQLRAIVVINRDCYMRLSRLVKEPSEVLRMCDAAYNGGYAGMQSERRACGQRPGCDPQKWVGNVEHVCLKSKVRWKGYGQSACEINREHVFNVFDVRYQKYVRFVQVKT</sequence>
<keyword evidence="1" id="KW-1133">Transmembrane helix</keyword>